<keyword evidence="2 6" id="KW-0805">Transcription regulation</keyword>
<comment type="caution">
    <text evidence="9">The sequence shown here is derived from an EMBL/GenBank/DDBJ whole genome shotgun (WGS) entry which is preliminary data.</text>
</comment>
<evidence type="ECO:0000256" key="7">
    <source>
        <dbReference type="SAM" id="MobiDB-lite"/>
    </source>
</evidence>
<dbReference type="GO" id="GO:0003680">
    <property type="term" value="F:minor groove of adenine-thymine-rich DNA binding"/>
    <property type="evidence" value="ECO:0007669"/>
    <property type="project" value="UniProtKB-UniRule"/>
</dbReference>
<comment type="domain">
    <text evidence="6">The PPC domain mediates interactions between AHL proteins.</text>
</comment>
<proteinExistence type="predicted"/>
<keyword evidence="5 6" id="KW-0539">Nucleus</keyword>
<accession>A0A6A4Q003</accession>
<dbReference type="SMART" id="SM00384">
    <property type="entry name" value="AT_hook"/>
    <property type="match status" value="2"/>
</dbReference>
<organism evidence="9 10">
    <name type="scientific">Lupinus albus</name>
    <name type="common">White lupine</name>
    <name type="synonym">Lupinus termis</name>
    <dbReference type="NCBI Taxonomy" id="3870"/>
    <lineage>
        <taxon>Eukaryota</taxon>
        <taxon>Viridiplantae</taxon>
        <taxon>Streptophyta</taxon>
        <taxon>Embryophyta</taxon>
        <taxon>Tracheophyta</taxon>
        <taxon>Spermatophyta</taxon>
        <taxon>Magnoliopsida</taxon>
        <taxon>eudicotyledons</taxon>
        <taxon>Gunneridae</taxon>
        <taxon>Pentapetalae</taxon>
        <taxon>rosids</taxon>
        <taxon>fabids</taxon>
        <taxon>Fabales</taxon>
        <taxon>Fabaceae</taxon>
        <taxon>Papilionoideae</taxon>
        <taxon>50 kb inversion clade</taxon>
        <taxon>genistoids sensu lato</taxon>
        <taxon>core genistoids</taxon>
        <taxon>Genisteae</taxon>
        <taxon>Lupinus</taxon>
    </lineage>
</organism>
<dbReference type="PANTHER" id="PTHR31500:SF51">
    <property type="entry name" value="AT-HOOK MOTIF NUCLEAR-LOCALIZED PROTEIN 8"/>
    <property type="match status" value="1"/>
</dbReference>
<evidence type="ECO:0000256" key="3">
    <source>
        <dbReference type="ARBA" id="ARBA00023125"/>
    </source>
</evidence>
<dbReference type="PANTHER" id="PTHR31500">
    <property type="entry name" value="AT-HOOK MOTIF NUCLEAR-LOCALIZED PROTEIN 9"/>
    <property type="match status" value="1"/>
</dbReference>
<feature type="domain" description="PPC" evidence="8">
    <location>
        <begin position="136"/>
        <end position="201"/>
    </location>
</feature>
<dbReference type="InterPro" id="IPR005175">
    <property type="entry name" value="PPC_dom"/>
</dbReference>
<protein>
    <recommendedName>
        <fullName evidence="6">AT-hook motif nuclear-localized protein</fullName>
    </recommendedName>
</protein>
<sequence length="201" mass="21385">MDSYSPSSMMEITSYPFITPTSTVLARATTQFPFAYHPQLPPPSSSSVISSDPSNTTTTATTTTTYDASSKKKRGRPRKYSSDGNNITHMPSFAGHGGDSGGSDSSSTPSTETRVKKRRGRPPGSGKKHLGASGDGEVFEHHVILVESGEDVAERVMAYCLQGSRKLCILSASGLVSNVILQRTPLSSGTATYVVLLKHNL</sequence>
<dbReference type="InterPro" id="IPR017956">
    <property type="entry name" value="AT_hook_DNA-bd_motif"/>
</dbReference>
<dbReference type="InterPro" id="IPR039605">
    <property type="entry name" value="AHL"/>
</dbReference>
<dbReference type="OrthoDB" id="1742671at2759"/>
<dbReference type="CDD" id="cd11378">
    <property type="entry name" value="DUF296"/>
    <property type="match status" value="1"/>
</dbReference>
<evidence type="ECO:0000313" key="10">
    <source>
        <dbReference type="Proteomes" id="UP000447434"/>
    </source>
</evidence>
<feature type="compositionally biased region" description="Low complexity" evidence="7">
    <location>
        <begin position="45"/>
        <end position="65"/>
    </location>
</feature>
<comment type="function">
    <text evidence="1 6">Transcription factor that specifically binds AT-rich DNA sequences related to the nuclear matrix attachment regions (MARs).</text>
</comment>
<gene>
    <name evidence="9" type="ORF">Lalb_Chr09g0329441</name>
</gene>
<dbReference type="Pfam" id="PF03479">
    <property type="entry name" value="PCC"/>
    <property type="match status" value="1"/>
</dbReference>
<dbReference type="PROSITE" id="PS51742">
    <property type="entry name" value="PPC"/>
    <property type="match status" value="1"/>
</dbReference>
<name>A0A6A4Q003_LUPAL</name>
<comment type="subcellular location">
    <subcellularLocation>
        <location evidence="6">Nucleus</location>
    </subcellularLocation>
</comment>
<evidence type="ECO:0000313" key="9">
    <source>
        <dbReference type="EMBL" id="KAE9607385.1"/>
    </source>
</evidence>
<feature type="compositionally biased region" description="Basic residues" evidence="7">
    <location>
        <begin position="115"/>
        <end position="130"/>
    </location>
</feature>
<keyword evidence="3 6" id="KW-0238">DNA-binding</keyword>
<evidence type="ECO:0000256" key="6">
    <source>
        <dbReference type="RuleBase" id="RU367031"/>
    </source>
</evidence>
<evidence type="ECO:0000256" key="5">
    <source>
        <dbReference type="ARBA" id="ARBA00023242"/>
    </source>
</evidence>
<dbReference type="SUPFAM" id="SSF117856">
    <property type="entry name" value="AF0104/ALDC/Ptd012-like"/>
    <property type="match status" value="1"/>
</dbReference>
<dbReference type="GO" id="GO:0005634">
    <property type="term" value="C:nucleus"/>
    <property type="evidence" value="ECO:0007669"/>
    <property type="project" value="UniProtKB-SubCell"/>
</dbReference>
<evidence type="ECO:0000256" key="2">
    <source>
        <dbReference type="ARBA" id="ARBA00023015"/>
    </source>
</evidence>
<evidence type="ECO:0000256" key="1">
    <source>
        <dbReference type="ARBA" id="ARBA00003687"/>
    </source>
</evidence>
<reference evidence="10" key="1">
    <citation type="journal article" date="2020" name="Nat. Commun.">
        <title>Genome sequence of the cluster root forming white lupin.</title>
        <authorList>
            <person name="Hufnagel B."/>
            <person name="Marques A."/>
            <person name="Soriano A."/>
            <person name="Marques L."/>
            <person name="Divol F."/>
            <person name="Doumas P."/>
            <person name="Sallet E."/>
            <person name="Mancinotti D."/>
            <person name="Carrere S."/>
            <person name="Marande W."/>
            <person name="Arribat S."/>
            <person name="Keller J."/>
            <person name="Huneau C."/>
            <person name="Blein T."/>
            <person name="Aime D."/>
            <person name="Laguerre M."/>
            <person name="Taylor J."/>
            <person name="Schubert V."/>
            <person name="Nelson M."/>
            <person name="Geu-Flores F."/>
            <person name="Crespi M."/>
            <person name="Gallardo-Guerrero K."/>
            <person name="Delaux P.-M."/>
            <person name="Salse J."/>
            <person name="Berges H."/>
            <person name="Guyot R."/>
            <person name="Gouzy J."/>
            <person name="Peret B."/>
        </authorList>
    </citation>
    <scope>NUCLEOTIDE SEQUENCE [LARGE SCALE GENOMIC DNA]</scope>
    <source>
        <strain evidence="10">cv. Amiga</strain>
    </source>
</reference>
<evidence type="ECO:0000259" key="8">
    <source>
        <dbReference type="PROSITE" id="PS51742"/>
    </source>
</evidence>
<dbReference type="Proteomes" id="UP000447434">
    <property type="component" value="Chromosome 9"/>
</dbReference>
<keyword evidence="10" id="KW-1185">Reference proteome</keyword>
<dbReference type="EMBL" id="WOCE01000009">
    <property type="protein sequence ID" value="KAE9607385.1"/>
    <property type="molecule type" value="Genomic_DNA"/>
</dbReference>
<dbReference type="AlphaFoldDB" id="A0A6A4Q003"/>
<feature type="region of interest" description="Disordered" evidence="7">
    <location>
        <begin position="36"/>
        <end position="134"/>
    </location>
</feature>
<evidence type="ECO:0000256" key="4">
    <source>
        <dbReference type="ARBA" id="ARBA00023163"/>
    </source>
</evidence>
<keyword evidence="4 6" id="KW-0804">Transcription</keyword>